<dbReference type="EMBL" id="GBXM01074061">
    <property type="protein sequence ID" value="JAH34516.1"/>
    <property type="molecule type" value="Transcribed_RNA"/>
</dbReference>
<dbReference type="AlphaFoldDB" id="A0A0E9RP40"/>
<protein>
    <submittedName>
        <fullName evidence="2">Uncharacterized protein</fullName>
    </submittedName>
</protein>
<sequence>MPFDVLDPNPKHQTFSFSPKVRS</sequence>
<reference evidence="2" key="1">
    <citation type="submission" date="2014-11" db="EMBL/GenBank/DDBJ databases">
        <authorList>
            <person name="Amaro Gonzalez C."/>
        </authorList>
    </citation>
    <scope>NUCLEOTIDE SEQUENCE</scope>
</reference>
<accession>A0A0E9RP40</accession>
<organism evidence="2">
    <name type="scientific">Anguilla anguilla</name>
    <name type="common">European freshwater eel</name>
    <name type="synonym">Muraena anguilla</name>
    <dbReference type="NCBI Taxonomy" id="7936"/>
    <lineage>
        <taxon>Eukaryota</taxon>
        <taxon>Metazoa</taxon>
        <taxon>Chordata</taxon>
        <taxon>Craniata</taxon>
        <taxon>Vertebrata</taxon>
        <taxon>Euteleostomi</taxon>
        <taxon>Actinopterygii</taxon>
        <taxon>Neopterygii</taxon>
        <taxon>Teleostei</taxon>
        <taxon>Anguilliformes</taxon>
        <taxon>Anguillidae</taxon>
        <taxon>Anguilla</taxon>
    </lineage>
</organism>
<name>A0A0E9RP40_ANGAN</name>
<proteinExistence type="predicted"/>
<dbReference type="EMBL" id="GBXM01077661">
    <property type="protein sequence ID" value="JAH30916.1"/>
    <property type="molecule type" value="Transcribed_RNA"/>
</dbReference>
<feature type="region of interest" description="Disordered" evidence="1">
    <location>
        <begin position="1"/>
        <end position="23"/>
    </location>
</feature>
<evidence type="ECO:0000313" key="2">
    <source>
        <dbReference type="EMBL" id="JAH30916.1"/>
    </source>
</evidence>
<reference evidence="2" key="2">
    <citation type="journal article" date="2015" name="Fish Shellfish Immunol.">
        <title>Early steps in the European eel (Anguilla anguilla)-Vibrio vulnificus interaction in the gills: Role of the RtxA13 toxin.</title>
        <authorList>
            <person name="Callol A."/>
            <person name="Pajuelo D."/>
            <person name="Ebbesson L."/>
            <person name="Teles M."/>
            <person name="MacKenzie S."/>
            <person name="Amaro C."/>
        </authorList>
    </citation>
    <scope>NUCLEOTIDE SEQUENCE</scope>
</reference>
<evidence type="ECO:0000256" key="1">
    <source>
        <dbReference type="SAM" id="MobiDB-lite"/>
    </source>
</evidence>